<dbReference type="STRING" id="490189.SAMN02927903_02584"/>
<accession>A0A1G5J743</accession>
<evidence type="ECO:0000313" key="1">
    <source>
        <dbReference type="EMBL" id="SCY84193.1"/>
    </source>
</evidence>
<dbReference type="RefSeq" id="WP_091144667.1">
    <property type="nucleotide sequence ID" value="NZ_FMVF01000012.1"/>
</dbReference>
<protein>
    <recommendedName>
        <fullName evidence="3">SdiA-regulated</fullName>
    </recommendedName>
</protein>
<evidence type="ECO:0000313" key="2">
    <source>
        <dbReference type="Proteomes" id="UP000199354"/>
    </source>
</evidence>
<dbReference type="OrthoDB" id="5599486at2"/>
<dbReference type="SUPFAM" id="SSF101898">
    <property type="entry name" value="NHL repeat"/>
    <property type="match status" value="1"/>
</dbReference>
<keyword evidence="2" id="KW-1185">Reference proteome</keyword>
<dbReference type="InterPro" id="IPR011042">
    <property type="entry name" value="6-blade_b-propeller_TolB-like"/>
</dbReference>
<dbReference type="Proteomes" id="UP000199354">
    <property type="component" value="Unassembled WGS sequence"/>
</dbReference>
<evidence type="ECO:0008006" key="3">
    <source>
        <dbReference type="Google" id="ProtNLM"/>
    </source>
</evidence>
<organism evidence="1 2">
    <name type="scientific">Flavobacterium caeni</name>
    <dbReference type="NCBI Taxonomy" id="490189"/>
    <lineage>
        <taxon>Bacteria</taxon>
        <taxon>Pseudomonadati</taxon>
        <taxon>Bacteroidota</taxon>
        <taxon>Flavobacteriia</taxon>
        <taxon>Flavobacteriales</taxon>
        <taxon>Flavobacteriaceae</taxon>
        <taxon>Flavobacterium</taxon>
    </lineage>
</organism>
<dbReference type="PROSITE" id="PS51257">
    <property type="entry name" value="PROKAR_LIPOPROTEIN"/>
    <property type="match status" value="1"/>
</dbReference>
<gene>
    <name evidence="1" type="ORF">SAMN02927903_02584</name>
</gene>
<proteinExistence type="predicted"/>
<name>A0A1G5J743_9FLAO</name>
<dbReference type="Gene3D" id="2.120.10.30">
    <property type="entry name" value="TolB, C-terminal domain"/>
    <property type="match status" value="1"/>
</dbReference>
<sequence>MEKTALFSFLLLASCNAQVLEKVFEFPKSLKENSGIAVTPQSELIWTIEDSGNEPEIYGLDQSGNIKHTVRVNNAENIDWEDLASDAAGNLYIGDFGNNENKRKDLSILVVSQNALANDQATVSSVQFYFPEQKDFPPKKSQLVFDVEAFFFYQDHFYLFTKNRSSKFDGQTTLYEVPNQPGNHAAKKLGQFTTCDNFNHCAITSADISPDGKTVALLSSSHVWLFTDFDGNRFLDGKVEQVDLGDFSQKEGLCFSGNNTLLISDEKKKNTGGNLYAIDLSGSKAKP</sequence>
<dbReference type="AlphaFoldDB" id="A0A1G5J743"/>
<dbReference type="EMBL" id="FMVF01000012">
    <property type="protein sequence ID" value="SCY84193.1"/>
    <property type="molecule type" value="Genomic_DNA"/>
</dbReference>
<reference evidence="1 2" key="1">
    <citation type="submission" date="2016-10" db="EMBL/GenBank/DDBJ databases">
        <authorList>
            <person name="de Groot N.N."/>
        </authorList>
    </citation>
    <scope>NUCLEOTIDE SEQUENCE [LARGE SCALE GENOMIC DNA]</scope>
    <source>
        <strain evidence="1 2">CGMCC 1.7031</strain>
    </source>
</reference>